<keyword evidence="1" id="KW-0472">Membrane</keyword>
<dbReference type="RefSeq" id="WP_246902505.1">
    <property type="nucleotide sequence ID" value="NZ_JALJRB010000001.1"/>
</dbReference>
<dbReference type="AlphaFoldDB" id="A0AA41UHR6"/>
<keyword evidence="1" id="KW-1133">Transmembrane helix</keyword>
<accession>A0AA41UHR6</accession>
<dbReference type="EMBL" id="JALJRB010000001">
    <property type="protein sequence ID" value="MCJ8499304.1"/>
    <property type="molecule type" value="Genomic_DNA"/>
</dbReference>
<dbReference type="Pfam" id="PF07963">
    <property type="entry name" value="N_methyl"/>
    <property type="match status" value="1"/>
</dbReference>
<dbReference type="Pfam" id="PF16074">
    <property type="entry name" value="PilW"/>
    <property type="match status" value="1"/>
</dbReference>
<evidence type="ECO:0000313" key="2">
    <source>
        <dbReference type="EMBL" id="MCJ8499304.1"/>
    </source>
</evidence>
<sequence length="270" mass="29935">MKKLNYKKKFLSVFCRNEDGFTLVELLIAMVVAAIVGGAMVANYVSQQRSATMVRQVAQMQQQLRGALFIMESDIRVAGFNPQNITEVFGVTDIRRRLIEDGTPSTEGIPALMVAYDWSPGNPSPATTGNGVLDPGESPIYYLLDNGRGLTDLMRDLGGDPQLVAENIEAMAFIFAYRDDNGDMVWAMDTNNDNRLDTRIDDDGNTTPLTAAVALDNIVAIRVQLLARAPNPSRNFFSQQFFLGDLPPIGNDAFRRRLLERVIEIRNADL</sequence>
<proteinExistence type="predicted"/>
<dbReference type="Proteomes" id="UP001165427">
    <property type="component" value="Unassembled WGS sequence"/>
</dbReference>
<comment type="caution">
    <text evidence="2">The sequence shown here is derived from an EMBL/GenBank/DDBJ whole genome shotgun (WGS) entry which is preliminary data.</text>
</comment>
<dbReference type="GO" id="GO:0043683">
    <property type="term" value="P:type IV pilus assembly"/>
    <property type="evidence" value="ECO:0007669"/>
    <property type="project" value="InterPro"/>
</dbReference>
<dbReference type="NCBIfam" id="TIGR02532">
    <property type="entry name" value="IV_pilin_GFxxxE"/>
    <property type="match status" value="1"/>
</dbReference>
<gene>
    <name evidence="2" type="ORF">MRX98_01850</name>
</gene>
<dbReference type="SUPFAM" id="SSF54523">
    <property type="entry name" value="Pili subunits"/>
    <property type="match status" value="1"/>
</dbReference>
<evidence type="ECO:0000256" key="1">
    <source>
        <dbReference type="SAM" id="Phobius"/>
    </source>
</evidence>
<name>A0AA41UHR6_9BACT</name>
<dbReference type="InterPro" id="IPR032092">
    <property type="entry name" value="PilW"/>
</dbReference>
<keyword evidence="3" id="KW-1185">Reference proteome</keyword>
<dbReference type="InterPro" id="IPR045584">
    <property type="entry name" value="Pilin-like"/>
</dbReference>
<keyword evidence="1" id="KW-0812">Transmembrane</keyword>
<evidence type="ECO:0000313" key="3">
    <source>
        <dbReference type="Proteomes" id="UP001165427"/>
    </source>
</evidence>
<feature type="transmembrane region" description="Helical" evidence="1">
    <location>
        <begin position="21"/>
        <end position="45"/>
    </location>
</feature>
<organism evidence="2 3">
    <name type="scientific">Desulfatitalea alkaliphila</name>
    <dbReference type="NCBI Taxonomy" id="2929485"/>
    <lineage>
        <taxon>Bacteria</taxon>
        <taxon>Pseudomonadati</taxon>
        <taxon>Thermodesulfobacteriota</taxon>
        <taxon>Desulfobacteria</taxon>
        <taxon>Desulfobacterales</taxon>
        <taxon>Desulfosarcinaceae</taxon>
        <taxon>Desulfatitalea</taxon>
    </lineage>
</organism>
<reference evidence="2" key="1">
    <citation type="submission" date="2022-04" db="EMBL/GenBank/DDBJ databases">
        <title>Desulfatitalea alkaliphila sp. nov., a novel anaerobic sulfate-reducing bacterium isolated from terrestrial mud volcano, Taman Peninsula, Russia.</title>
        <authorList>
            <person name="Khomyakova M.A."/>
            <person name="Merkel A.Y."/>
            <person name="Slobodkin A.I."/>
        </authorList>
    </citation>
    <scope>NUCLEOTIDE SEQUENCE</scope>
    <source>
        <strain evidence="2">M08but</strain>
    </source>
</reference>
<protein>
    <submittedName>
        <fullName evidence="2">PilW family protein</fullName>
    </submittedName>
</protein>
<dbReference type="InterPro" id="IPR012902">
    <property type="entry name" value="N_methyl_site"/>
</dbReference>